<keyword evidence="6" id="KW-0479">Metal-binding</keyword>
<evidence type="ECO:0000259" key="9">
    <source>
        <dbReference type="PROSITE" id="PS50972"/>
    </source>
</evidence>
<accession>A0A3B1CRB8</accession>
<evidence type="ECO:0000313" key="10">
    <source>
        <dbReference type="EMBL" id="VAX32569.1"/>
    </source>
</evidence>
<evidence type="ECO:0000256" key="3">
    <source>
        <dbReference type="ARBA" id="ARBA00004763"/>
    </source>
</evidence>
<dbReference type="NCBIfam" id="TIGR01496">
    <property type="entry name" value="DHPS"/>
    <property type="match status" value="1"/>
</dbReference>
<dbReference type="GO" id="GO:0005829">
    <property type="term" value="C:cytosol"/>
    <property type="evidence" value="ECO:0007669"/>
    <property type="project" value="TreeGrafter"/>
</dbReference>
<gene>
    <name evidence="10" type="ORF">MNBD_NITROSPIRAE02-944</name>
</gene>
<proteinExistence type="predicted"/>
<dbReference type="FunFam" id="3.20.20.20:FF:000006">
    <property type="entry name" value="Dihydropteroate synthase"/>
    <property type="match status" value="1"/>
</dbReference>
<dbReference type="SUPFAM" id="SSF51717">
    <property type="entry name" value="Dihydropteroate synthetase-like"/>
    <property type="match status" value="1"/>
</dbReference>
<evidence type="ECO:0000256" key="5">
    <source>
        <dbReference type="ARBA" id="ARBA00022679"/>
    </source>
</evidence>
<dbReference type="InterPro" id="IPR000489">
    <property type="entry name" value="Pterin-binding_dom"/>
</dbReference>
<keyword evidence="8" id="KW-0289">Folate biosynthesis</keyword>
<organism evidence="10">
    <name type="scientific">hydrothermal vent metagenome</name>
    <dbReference type="NCBI Taxonomy" id="652676"/>
    <lineage>
        <taxon>unclassified sequences</taxon>
        <taxon>metagenomes</taxon>
        <taxon>ecological metagenomes</taxon>
    </lineage>
</organism>
<dbReference type="PANTHER" id="PTHR20941">
    <property type="entry name" value="FOLATE SYNTHESIS PROTEINS"/>
    <property type="match status" value="1"/>
</dbReference>
<sequence>MRLSFRNFSFDFSQKTYVMGILNVTPDSFSDGGLFLDGRSAIERALRMEAEGADIIDIGGESTRPGSEPVSPEEELRRTIPVIEAISGRLRIPVSIDTYKAEVARRAIEAGAAMVNDISGLRFDPEMADTLSQYDVALVLMHIKGTPRNMQKSPVYTNLFSEITDYLKESINMATERGIAKERIVIDPGIGFGKTLEHNLQIINNLDRLSPLCRPVLIGASRKSFIGRILNNAPASERLEGTAAAVAISVMKGANIVRVHDVREMSRVVKVADAIRREEI</sequence>
<dbReference type="PANTHER" id="PTHR20941:SF1">
    <property type="entry name" value="FOLIC ACID SYNTHESIS PROTEIN FOL1"/>
    <property type="match status" value="1"/>
</dbReference>
<dbReference type="InterPro" id="IPR045031">
    <property type="entry name" value="DHP_synth-like"/>
</dbReference>
<evidence type="ECO:0000256" key="4">
    <source>
        <dbReference type="ARBA" id="ARBA00012458"/>
    </source>
</evidence>
<evidence type="ECO:0000256" key="6">
    <source>
        <dbReference type="ARBA" id="ARBA00022723"/>
    </source>
</evidence>
<dbReference type="Gene3D" id="3.20.20.20">
    <property type="entry name" value="Dihydropteroate synthase-like"/>
    <property type="match status" value="1"/>
</dbReference>
<dbReference type="GO" id="GO:0046656">
    <property type="term" value="P:folic acid biosynthetic process"/>
    <property type="evidence" value="ECO:0007669"/>
    <property type="project" value="UniProtKB-KW"/>
</dbReference>
<evidence type="ECO:0000256" key="7">
    <source>
        <dbReference type="ARBA" id="ARBA00022842"/>
    </source>
</evidence>
<dbReference type="PROSITE" id="PS00793">
    <property type="entry name" value="DHPS_2"/>
    <property type="match status" value="1"/>
</dbReference>
<dbReference type="InterPro" id="IPR006390">
    <property type="entry name" value="DHP_synth_dom"/>
</dbReference>
<dbReference type="EC" id="2.5.1.15" evidence="4"/>
<dbReference type="GO" id="GO:0004156">
    <property type="term" value="F:dihydropteroate synthase activity"/>
    <property type="evidence" value="ECO:0007669"/>
    <property type="project" value="UniProtKB-EC"/>
</dbReference>
<dbReference type="AlphaFoldDB" id="A0A3B1CRB8"/>
<evidence type="ECO:0000256" key="1">
    <source>
        <dbReference type="ARBA" id="ARBA00000012"/>
    </source>
</evidence>
<evidence type="ECO:0000256" key="8">
    <source>
        <dbReference type="ARBA" id="ARBA00022909"/>
    </source>
</evidence>
<dbReference type="Pfam" id="PF00809">
    <property type="entry name" value="Pterin_bind"/>
    <property type="match status" value="1"/>
</dbReference>
<comment type="cofactor">
    <cofactor evidence="2">
        <name>Mg(2+)</name>
        <dbReference type="ChEBI" id="CHEBI:18420"/>
    </cofactor>
</comment>
<dbReference type="GO" id="GO:0046872">
    <property type="term" value="F:metal ion binding"/>
    <property type="evidence" value="ECO:0007669"/>
    <property type="project" value="UniProtKB-KW"/>
</dbReference>
<comment type="catalytic activity">
    <reaction evidence="1">
        <text>(7,8-dihydropterin-6-yl)methyl diphosphate + 4-aminobenzoate = 7,8-dihydropteroate + diphosphate</text>
        <dbReference type="Rhea" id="RHEA:19949"/>
        <dbReference type="ChEBI" id="CHEBI:17836"/>
        <dbReference type="ChEBI" id="CHEBI:17839"/>
        <dbReference type="ChEBI" id="CHEBI:33019"/>
        <dbReference type="ChEBI" id="CHEBI:72950"/>
        <dbReference type="EC" id="2.5.1.15"/>
    </reaction>
</comment>
<keyword evidence="5 10" id="KW-0808">Transferase</keyword>
<protein>
    <recommendedName>
        <fullName evidence="4">dihydropteroate synthase</fullName>
        <ecNumber evidence="4">2.5.1.15</ecNumber>
    </recommendedName>
</protein>
<dbReference type="CDD" id="cd00739">
    <property type="entry name" value="DHPS"/>
    <property type="match status" value="1"/>
</dbReference>
<dbReference type="PROSITE" id="PS50972">
    <property type="entry name" value="PTERIN_BINDING"/>
    <property type="match status" value="1"/>
</dbReference>
<dbReference type="PROSITE" id="PS00792">
    <property type="entry name" value="DHPS_1"/>
    <property type="match status" value="1"/>
</dbReference>
<comment type="pathway">
    <text evidence="3">Cofactor biosynthesis; tetrahydrofolate biosynthesis; 7,8-dihydrofolate from 2-amino-4-hydroxy-6-hydroxymethyl-7,8-dihydropteridine diphosphate and 4-aminobenzoate: step 1/2.</text>
</comment>
<reference evidence="10" key="1">
    <citation type="submission" date="2018-06" db="EMBL/GenBank/DDBJ databases">
        <authorList>
            <person name="Zhirakovskaya E."/>
        </authorList>
    </citation>
    <scope>NUCLEOTIDE SEQUENCE</scope>
</reference>
<evidence type="ECO:0000256" key="2">
    <source>
        <dbReference type="ARBA" id="ARBA00001946"/>
    </source>
</evidence>
<name>A0A3B1CRB8_9ZZZZ</name>
<dbReference type="EMBL" id="UOGH01000260">
    <property type="protein sequence ID" value="VAX32569.1"/>
    <property type="molecule type" value="Genomic_DNA"/>
</dbReference>
<keyword evidence="7" id="KW-0460">Magnesium</keyword>
<dbReference type="GO" id="GO:0046654">
    <property type="term" value="P:tetrahydrofolate biosynthetic process"/>
    <property type="evidence" value="ECO:0007669"/>
    <property type="project" value="TreeGrafter"/>
</dbReference>
<dbReference type="InterPro" id="IPR011005">
    <property type="entry name" value="Dihydropteroate_synth-like_sf"/>
</dbReference>
<feature type="domain" description="Pterin-binding" evidence="9">
    <location>
        <begin position="16"/>
        <end position="270"/>
    </location>
</feature>